<name>A0A1W1HF27_9BACT</name>
<comment type="cofactor">
    <cofactor evidence="1">
        <name>thiamine diphosphate</name>
        <dbReference type="ChEBI" id="CHEBI:58937"/>
    </cofactor>
</comment>
<organism evidence="5 6">
    <name type="scientific">Desulfamplus magnetovallimortis</name>
    <dbReference type="NCBI Taxonomy" id="1246637"/>
    <lineage>
        <taxon>Bacteria</taxon>
        <taxon>Pseudomonadati</taxon>
        <taxon>Thermodesulfobacteriota</taxon>
        <taxon>Desulfobacteria</taxon>
        <taxon>Desulfobacterales</taxon>
        <taxon>Desulfobacteraceae</taxon>
        <taxon>Desulfamplus</taxon>
    </lineage>
</organism>
<evidence type="ECO:0000256" key="1">
    <source>
        <dbReference type="ARBA" id="ARBA00001964"/>
    </source>
</evidence>
<dbReference type="SUPFAM" id="SSF52922">
    <property type="entry name" value="TK C-terminal domain-like"/>
    <property type="match status" value="1"/>
</dbReference>
<evidence type="ECO:0000256" key="3">
    <source>
        <dbReference type="ARBA" id="ARBA00023052"/>
    </source>
</evidence>
<accession>A0A1W1HF27</accession>
<protein>
    <submittedName>
        <fullName evidence="5">Transketolase, central region:Transketolase, C terminal</fullName>
    </submittedName>
</protein>
<dbReference type="InterPro" id="IPR051157">
    <property type="entry name" value="PDH/Transketolase"/>
</dbReference>
<feature type="domain" description="Transketolase-like pyrimidine-binding" evidence="4">
    <location>
        <begin position="1"/>
        <end position="163"/>
    </location>
</feature>
<dbReference type="AlphaFoldDB" id="A0A1W1HF27"/>
<dbReference type="InterPro" id="IPR029061">
    <property type="entry name" value="THDP-binding"/>
</dbReference>
<dbReference type="STRING" id="1246637.MTBBW1_2560023"/>
<evidence type="ECO:0000313" key="6">
    <source>
        <dbReference type="Proteomes" id="UP000191931"/>
    </source>
</evidence>
<dbReference type="InterPro" id="IPR005475">
    <property type="entry name" value="Transketolase-like_Pyr-bd"/>
</dbReference>
<dbReference type="CDD" id="cd07033">
    <property type="entry name" value="TPP_PYR_DXS_TK_like"/>
    <property type="match status" value="1"/>
</dbReference>
<gene>
    <name evidence="5" type="ORF">MTBBW1_2560023</name>
</gene>
<dbReference type="SUPFAM" id="SSF52518">
    <property type="entry name" value="Thiamin diphosphate-binding fold (THDP-binding)"/>
    <property type="match status" value="1"/>
</dbReference>
<evidence type="ECO:0000259" key="4">
    <source>
        <dbReference type="SMART" id="SM00861"/>
    </source>
</evidence>
<evidence type="ECO:0000313" key="5">
    <source>
        <dbReference type="EMBL" id="SLM30982.1"/>
    </source>
</evidence>
<sequence length="312" mass="34679">MRKKCLEMIYNLALQDPRIVFLGSDLGAGTMSEFRNDMPDRFFMEGICEANLIGMAAGMAMEGKIPYVNTIAPFLTRRAYEQIILDLCLHNIPVRLVGNGGGLVYAPLGPTHQVIEDFAALRSIPNMCILSPSDAREMEKMMPETVNWPGPIYIRLAKGYDPIVTPLNLPFVIGKAVPVKIGKDILITTTGITLNIALEAEKLLKNDKNHNLTPTILHLPTIKPFDKDTVSKFIKDATIIVSVEEHSITGGLGSAVAELLAEKNDLKPRKFKRIGIPDKFSDRYGSQNDLLKYFGITPENVEKIILKLWESE</sequence>
<comment type="similarity">
    <text evidence="2">Belongs to the transketolase family.</text>
</comment>
<reference evidence="5 6" key="1">
    <citation type="submission" date="2017-03" db="EMBL/GenBank/DDBJ databases">
        <authorList>
            <person name="Afonso C.L."/>
            <person name="Miller P.J."/>
            <person name="Scott M.A."/>
            <person name="Spackman E."/>
            <person name="Goraichik I."/>
            <person name="Dimitrov K.M."/>
            <person name="Suarez D.L."/>
            <person name="Swayne D.E."/>
        </authorList>
    </citation>
    <scope>NUCLEOTIDE SEQUENCE [LARGE SCALE GENOMIC DNA]</scope>
    <source>
        <strain evidence="5">PRJEB14757</strain>
    </source>
</reference>
<dbReference type="FunFam" id="3.40.50.970:FF:000129">
    <property type="entry name" value="Transketolase"/>
    <property type="match status" value="1"/>
</dbReference>
<dbReference type="Pfam" id="PF02779">
    <property type="entry name" value="Transket_pyr"/>
    <property type="match status" value="1"/>
</dbReference>
<dbReference type="PANTHER" id="PTHR43825">
    <property type="entry name" value="PYRUVATE DEHYDROGENASE E1 COMPONENT"/>
    <property type="match status" value="1"/>
</dbReference>
<dbReference type="Proteomes" id="UP000191931">
    <property type="component" value="Unassembled WGS sequence"/>
</dbReference>
<dbReference type="Gene3D" id="3.40.50.920">
    <property type="match status" value="1"/>
</dbReference>
<dbReference type="InterPro" id="IPR033248">
    <property type="entry name" value="Transketolase_C"/>
</dbReference>
<dbReference type="Pfam" id="PF02780">
    <property type="entry name" value="Transketolase_C"/>
    <property type="match status" value="1"/>
</dbReference>
<dbReference type="SMART" id="SM00861">
    <property type="entry name" value="Transket_pyr"/>
    <property type="match status" value="1"/>
</dbReference>
<dbReference type="RefSeq" id="WP_080809719.1">
    <property type="nucleotide sequence ID" value="NZ_LT828570.1"/>
</dbReference>
<evidence type="ECO:0000256" key="2">
    <source>
        <dbReference type="ARBA" id="ARBA00007131"/>
    </source>
</evidence>
<dbReference type="PANTHER" id="PTHR43825:SF5">
    <property type="entry name" value="HYPOTHETICAL TRANSKETOLASE FAMILY PROTEIN"/>
    <property type="match status" value="1"/>
</dbReference>
<dbReference type="OrthoDB" id="9803371at2"/>
<keyword evidence="3" id="KW-0786">Thiamine pyrophosphate</keyword>
<dbReference type="EMBL" id="FWEV01000175">
    <property type="protein sequence ID" value="SLM30982.1"/>
    <property type="molecule type" value="Genomic_DNA"/>
</dbReference>
<proteinExistence type="inferred from homology"/>
<keyword evidence="6" id="KW-1185">Reference proteome</keyword>
<dbReference type="InterPro" id="IPR009014">
    <property type="entry name" value="Transketo_C/PFOR_II"/>
</dbReference>
<dbReference type="Gene3D" id="3.40.50.970">
    <property type="match status" value="1"/>
</dbReference>